<name>A0ABD5SGG1_9EURY</name>
<comment type="pathway">
    <text evidence="1">Porphyrin-containing compound metabolism; siroheme biosynthesis; sirohydrochlorin from precorrin-2: step 1/1.</text>
</comment>
<sequence>MTPLYHDLSDATVLVFGGGTVGTRKALGFAADANAVVVVSPAFTDRLVDGEGVDLVRAAPGADDVGAWIDRTSPAIVVAATDDRAVNAAVEAAALDAGILVNRTDVSGGRKPGSVVVPATVEDDPVAVAISTGGASPALSKALRQRIEAEIAGAGAMADLSGDLRRELSDRGVDPETRRDAIRRVVRSEGVWKALQKGRSNGRQEAHNVIEEVVDR</sequence>
<evidence type="ECO:0000256" key="3">
    <source>
        <dbReference type="ARBA" id="ARBA00023002"/>
    </source>
</evidence>
<dbReference type="SUPFAM" id="SSF51735">
    <property type="entry name" value="NAD(P)-binding Rossmann-fold domains"/>
    <property type="match status" value="1"/>
</dbReference>
<dbReference type="NCBIfam" id="TIGR01470">
    <property type="entry name" value="cysG_Nterm"/>
    <property type="match status" value="1"/>
</dbReference>
<evidence type="ECO:0000256" key="4">
    <source>
        <dbReference type="ARBA" id="ARBA00023027"/>
    </source>
</evidence>
<keyword evidence="3" id="KW-0560">Oxidoreductase</keyword>
<organism evidence="8 9">
    <name type="scientific">Halorubrum tibetense</name>
    <dbReference type="NCBI Taxonomy" id="175631"/>
    <lineage>
        <taxon>Archaea</taxon>
        <taxon>Methanobacteriati</taxon>
        <taxon>Methanobacteriota</taxon>
        <taxon>Stenosarchaea group</taxon>
        <taxon>Halobacteria</taxon>
        <taxon>Halobacteriales</taxon>
        <taxon>Haloferacaceae</taxon>
        <taxon>Halorubrum</taxon>
    </lineage>
</organism>
<dbReference type="InterPro" id="IPR028281">
    <property type="entry name" value="Sirohaem_synthase_central"/>
</dbReference>
<dbReference type="SUPFAM" id="SSF75615">
    <property type="entry name" value="Siroheme synthase middle domains-like"/>
    <property type="match status" value="1"/>
</dbReference>
<feature type="domain" description="Siroheme synthase central" evidence="7">
    <location>
        <begin position="123"/>
        <end position="149"/>
    </location>
</feature>
<dbReference type="EMBL" id="JBHSWW010000248">
    <property type="protein sequence ID" value="MFC6754368.1"/>
    <property type="molecule type" value="Genomic_DNA"/>
</dbReference>
<keyword evidence="5" id="KW-0627">Porphyrin biosynthesis</keyword>
<dbReference type="Gene3D" id="3.40.50.720">
    <property type="entry name" value="NAD(P)-binding Rossmann-like Domain"/>
    <property type="match status" value="1"/>
</dbReference>
<proteinExistence type="predicted"/>
<dbReference type="RefSeq" id="WP_379782811.1">
    <property type="nucleotide sequence ID" value="NZ_JBHSWW010000248.1"/>
</dbReference>
<dbReference type="EC" id="1.3.1.76" evidence="2"/>
<protein>
    <recommendedName>
        <fullName evidence="2">precorrin-2 dehydrogenase</fullName>
        <ecNumber evidence="2">1.3.1.76</ecNumber>
    </recommendedName>
</protein>
<keyword evidence="9" id="KW-1185">Reference proteome</keyword>
<comment type="catalytic activity">
    <reaction evidence="6">
        <text>precorrin-2 + NAD(+) = sirohydrochlorin + NADH + 2 H(+)</text>
        <dbReference type="Rhea" id="RHEA:15613"/>
        <dbReference type="ChEBI" id="CHEBI:15378"/>
        <dbReference type="ChEBI" id="CHEBI:57540"/>
        <dbReference type="ChEBI" id="CHEBI:57945"/>
        <dbReference type="ChEBI" id="CHEBI:58351"/>
        <dbReference type="ChEBI" id="CHEBI:58827"/>
        <dbReference type="EC" id="1.3.1.76"/>
    </reaction>
</comment>
<evidence type="ECO:0000256" key="6">
    <source>
        <dbReference type="ARBA" id="ARBA00047561"/>
    </source>
</evidence>
<dbReference type="Gene3D" id="3.30.160.110">
    <property type="entry name" value="Siroheme synthase, domain 2"/>
    <property type="match status" value="1"/>
</dbReference>
<dbReference type="Pfam" id="PF13241">
    <property type="entry name" value="NAD_binding_7"/>
    <property type="match status" value="1"/>
</dbReference>
<evidence type="ECO:0000256" key="2">
    <source>
        <dbReference type="ARBA" id="ARBA00012400"/>
    </source>
</evidence>
<dbReference type="GO" id="GO:0006779">
    <property type="term" value="P:porphyrin-containing compound biosynthetic process"/>
    <property type="evidence" value="ECO:0007669"/>
    <property type="project" value="UniProtKB-KW"/>
</dbReference>
<keyword evidence="4" id="KW-0520">NAD</keyword>
<dbReference type="InterPro" id="IPR036291">
    <property type="entry name" value="NAD(P)-bd_dom_sf"/>
</dbReference>
<evidence type="ECO:0000313" key="9">
    <source>
        <dbReference type="Proteomes" id="UP001596442"/>
    </source>
</evidence>
<reference evidence="8 9" key="1">
    <citation type="journal article" date="2019" name="Int. J. Syst. Evol. Microbiol.">
        <title>The Global Catalogue of Microorganisms (GCM) 10K type strain sequencing project: providing services to taxonomists for standard genome sequencing and annotation.</title>
        <authorList>
            <consortium name="The Broad Institute Genomics Platform"/>
            <consortium name="The Broad Institute Genome Sequencing Center for Infectious Disease"/>
            <person name="Wu L."/>
            <person name="Ma J."/>
        </authorList>
    </citation>
    <scope>NUCLEOTIDE SEQUENCE [LARGE SCALE GENOMIC DNA]</scope>
    <source>
        <strain evidence="8 9">CGMCC 1.3239</strain>
    </source>
</reference>
<dbReference type="InterPro" id="IPR006367">
    <property type="entry name" value="Sirohaem_synthase_N"/>
</dbReference>
<accession>A0ABD5SGG1</accession>
<comment type="caution">
    <text evidence="8">The sequence shown here is derived from an EMBL/GenBank/DDBJ whole genome shotgun (WGS) entry which is preliminary data.</text>
</comment>
<evidence type="ECO:0000256" key="1">
    <source>
        <dbReference type="ARBA" id="ARBA00005010"/>
    </source>
</evidence>
<gene>
    <name evidence="8" type="ORF">ACFQEU_13000</name>
</gene>
<evidence type="ECO:0000259" key="7">
    <source>
        <dbReference type="Pfam" id="PF14824"/>
    </source>
</evidence>
<dbReference type="InterPro" id="IPR028161">
    <property type="entry name" value="Met8-like"/>
</dbReference>
<evidence type="ECO:0000256" key="5">
    <source>
        <dbReference type="ARBA" id="ARBA00023244"/>
    </source>
</evidence>
<dbReference type="GO" id="GO:0043115">
    <property type="term" value="F:precorrin-2 dehydrogenase activity"/>
    <property type="evidence" value="ECO:0007669"/>
    <property type="project" value="UniProtKB-EC"/>
</dbReference>
<dbReference type="PANTHER" id="PTHR35330">
    <property type="entry name" value="SIROHEME BIOSYNTHESIS PROTEIN MET8"/>
    <property type="match status" value="1"/>
</dbReference>
<dbReference type="Proteomes" id="UP001596442">
    <property type="component" value="Unassembled WGS sequence"/>
</dbReference>
<dbReference type="Pfam" id="PF14824">
    <property type="entry name" value="Sirohm_synth_M"/>
    <property type="match status" value="1"/>
</dbReference>
<dbReference type="PANTHER" id="PTHR35330:SF1">
    <property type="entry name" value="SIROHEME BIOSYNTHESIS PROTEIN MET8"/>
    <property type="match status" value="1"/>
</dbReference>
<dbReference type="AlphaFoldDB" id="A0ABD5SGG1"/>
<evidence type="ECO:0000313" key="8">
    <source>
        <dbReference type="EMBL" id="MFC6754368.1"/>
    </source>
</evidence>